<dbReference type="PANTHER" id="PTHR45982">
    <property type="entry name" value="REGULATOR OF CHROMOSOME CONDENSATION"/>
    <property type="match status" value="1"/>
</dbReference>
<dbReference type="PANTHER" id="PTHR45982:SF1">
    <property type="entry name" value="REGULATOR OF CHROMOSOME CONDENSATION"/>
    <property type="match status" value="1"/>
</dbReference>
<proteinExistence type="inferred from homology"/>
<dbReference type="Gene3D" id="2.60.40.10">
    <property type="entry name" value="Immunoglobulins"/>
    <property type="match status" value="1"/>
</dbReference>
<evidence type="ECO:0000256" key="5">
    <source>
        <dbReference type="SAM" id="Phobius"/>
    </source>
</evidence>
<feature type="domain" description="Big-1" evidence="7">
    <location>
        <begin position="494"/>
        <end position="581"/>
    </location>
</feature>
<dbReference type="Gene3D" id="2.130.10.30">
    <property type="entry name" value="Regulator of chromosome condensation 1/beta-lactamase-inhibitor protein II"/>
    <property type="match status" value="2"/>
</dbReference>
<dbReference type="InterPro" id="IPR003344">
    <property type="entry name" value="Big_1_dom"/>
</dbReference>
<gene>
    <name evidence="8" type="ORF">ACFSYH_00670</name>
</gene>
<reference evidence="9" key="1">
    <citation type="journal article" date="2019" name="Int. J. Syst. Evol. Microbiol.">
        <title>The Global Catalogue of Microorganisms (GCM) 10K type strain sequencing project: providing services to taxonomists for standard genome sequencing and annotation.</title>
        <authorList>
            <consortium name="The Broad Institute Genomics Platform"/>
            <consortium name="The Broad Institute Genome Sequencing Center for Infectious Disease"/>
            <person name="Wu L."/>
            <person name="Ma J."/>
        </authorList>
    </citation>
    <scope>NUCLEOTIDE SEQUENCE [LARGE SCALE GENOMIC DNA]</scope>
    <source>
        <strain evidence="9">KCTC 33576</strain>
    </source>
</reference>
<dbReference type="PROSITE" id="PS00626">
    <property type="entry name" value="RCC1_2"/>
    <property type="match status" value="4"/>
</dbReference>
<evidence type="ECO:0000256" key="3">
    <source>
        <dbReference type="ARBA" id="ARBA00022737"/>
    </source>
</evidence>
<feature type="transmembrane region" description="Helical" evidence="5">
    <location>
        <begin position="673"/>
        <end position="693"/>
    </location>
</feature>
<dbReference type="Proteomes" id="UP001597391">
    <property type="component" value="Unassembled WGS sequence"/>
</dbReference>
<evidence type="ECO:0000256" key="4">
    <source>
        <dbReference type="SAM" id="MobiDB-lite"/>
    </source>
</evidence>
<organism evidence="8 9">
    <name type="scientific">Populibacterium corticicola</name>
    <dbReference type="NCBI Taxonomy" id="1812826"/>
    <lineage>
        <taxon>Bacteria</taxon>
        <taxon>Bacillati</taxon>
        <taxon>Actinomycetota</taxon>
        <taxon>Actinomycetes</taxon>
        <taxon>Micrococcales</taxon>
        <taxon>Jonesiaceae</taxon>
        <taxon>Populibacterium</taxon>
    </lineage>
</organism>
<dbReference type="SUPFAM" id="SSF50985">
    <property type="entry name" value="RCC1/BLIP-II"/>
    <property type="match status" value="1"/>
</dbReference>
<dbReference type="InterPro" id="IPR013783">
    <property type="entry name" value="Ig-like_fold"/>
</dbReference>
<comment type="caution">
    <text evidence="8">The sequence shown here is derived from an EMBL/GenBank/DDBJ whole genome shotgun (WGS) entry which is preliminary data.</text>
</comment>
<evidence type="ECO:0000256" key="1">
    <source>
        <dbReference type="ARBA" id="ARBA00010116"/>
    </source>
</evidence>
<feature type="chain" id="PRO_5047227516" evidence="6">
    <location>
        <begin position="27"/>
        <end position="701"/>
    </location>
</feature>
<dbReference type="Pfam" id="PF25390">
    <property type="entry name" value="WD40_RLD"/>
    <property type="match status" value="1"/>
</dbReference>
<dbReference type="InterPro" id="IPR008964">
    <property type="entry name" value="Invasin/intimin_cell_adhesion"/>
</dbReference>
<dbReference type="PROSITE" id="PS50012">
    <property type="entry name" value="RCC1_3"/>
    <property type="match status" value="7"/>
</dbReference>
<accession>A0ABW5XB79</accession>
<dbReference type="InterPro" id="IPR015217">
    <property type="entry name" value="Invasin_dom_3"/>
</dbReference>
<dbReference type="SMART" id="SM00634">
    <property type="entry name" value="BID_1"/>
    <property type="match status" value="1"/>
</dbReference>
<feature type="region of interest" description="Disordered" evidence="4">
    <location>
        <begin position="585"/>
        <end position="667"/>
    </location>
</feature>
<dbReference type="PRINTS" id="PR00633">
    <property type="entry name" value="RCCNDNSATION"/>
</dbReference>
<sequence>MKPFAPLKRAAAVACAALLALGPTTAAHSAPPPEISPVSGPTAGGNTVTLSGVDFSQFEVEFQAIDAGFDHSLAISTDGSVYAWGDNSQGQLGTGDTTDSLVPVKISLPSTSPAKSISAGESHSVVVLEDGTAYAWGKNNAGQLGVGSTTDSLVPLQVDAPTGVQFESVSAGSYHTLAVTIAGDVYGWGADDFGQVGNWDATPVEKYSPVPVAIPGSPEIVEVSAGHTHSLARSATGAVFAWSFNHVGQLGQDPSILPMTPVPVEVSLPSGRQAVGISASQDSSFAVSTDGTAYSWGDNTYGQLGNPFYGMPDYTPDEVWTTDYNIEAMSAGDQHTLALTNAGGVEAWGQGDFGQLGRNSLLDSQVPVPVSLPTGTIITEVSAGGYHSLALTDEGKILAWGLGSDGRLGAGATSSSAVPISAQTVIDVEDLTVYFGALDAEGTDTVADVGAGTVTTTAPKHAPGTVDVYLVPADAALTSAFGTYTYESGPVDPLEATVTVSSQTVPVGDSVGSKVTVSIVDDAGFPLVGADVRVTLSGVGTVGPVTDNGDGTYTVTVTSSAPGTATLTFGVLGTSLTVQTSVTFTATAPQPDPDNTNNPDPDNTNDPDPDSTTNPTPDNTADPDPDSSGEPKPDETGDPDGTDGLDDTDNESTDRETVEDDDELSDTGVGTSLMTALAASVILLVAGVGAFRIRGQLAHRL</sequence>
<keyword evidence="5" id="KW-1133">Transmembrane helix</keyword>
<evidence type="ECO:0000259" key="7">
    <source>
        <dbReference type="SMART" id="SM00634"/>
    </source>
</evidence>
<keyword evidence="5" id="KW-0472">Membrane</keyword>
<feature type="compositionally biased region" description="Low complexity" evidence="4">
    <location>
        <begin position="610"/>
        <end position="620"/>
    </location>
</feature>
<dbReference type="InterPro" id="IPR051553">
    <property type="entry name" value="Ran_GTPase-activating"/>
</dbReference>
<keyword evidence="3" id="KW-0677">Repeat</keyword>
<feature type="signal peptide" evidence="6">
    <location>
        <begin position="1"/>
        <end position="26"/>
    </location>
</feature>
<keyword evidence="2" id="KW-0344">Guanine-nucleotide releasing factor</keyword>
<comment type="similarity">
    <text evidence="1">Belongs to the intimin/invasin family.</text>
</comment>
<dbReference type="InterPro" id="IPR009091">
    <property type="entry name" value="RCC1/BLIP-II"/>
</dbReference>
<evidence type="ECO:0000256" key="2">
    <source>
        <dbReference type="ARBA" id="ARBA00022658"/>
    </source>
</evidence>
<feature type="compositionally biased region" description="Low complexity" evidence="4">
    <location>
        <begin position="587"/>
        <end position="602"/>
    </location>
</feature>
<keyword evidence="6" id="KW-0732">Signal</keyword>
<evidence type="ECO:0000256" key="6">
    <source>
        <dbReference type="SAM" id="SignalP"/>
    </source>
</evidence>
<evidence type="ECO:0000313" key="9">
    <source>
        <dbReference type="Proteomes" id="UP001597391"/>
    </source>
</evidence>
<dbReference type="EMBL" id="JBHUOP010000001">
    <property type="protein sequence ID" value="MFD2839087.1"/>
    <property type="molecule type" value="Genomic_DNA"/>
</dbReference>
<protein>
    <submittedName>
        <fullName evidence="8">Invasin domain 3-containing protein</fullName>
    </submittedName>
</protein>
<name>A0ABW5XB79_9MICO</name>
<evidence type="ECO:0000313" key="8">
    <source>
        <dbReference type="EMBL" id="MFD2839087.1"/>
    </source>
</evidence>
<dbReference type="SUPFAM" id="SSF49373">
    <property type="entry name" value="Invasin/intimin cell-adhesion fragments"/>
    <property type="match status" value="1"/>
</dbReference>
<dbReference type="InterPro" id="IPR000408">
    <property type="entry name" value="Reg_chr_condens"/>
</dbReference>
<dbReference type="InterPro" id="IPR058923">
    <property type="entry name" value="RCC1-like_dom"/>
</dbReference>
<dbReference type="Pfam" id="PF00415">
    <property type="entry name" value="RCC1"/>
    <property type="match status" value="1"/>
</dbReference>
<dbReference type="Pfam" id="PF09134">
    <property type="entry name" value="Invasin_D3"/>
    <property type="match status" value="1"/>
</dbReference>
<feature type="compositionally biased region" description="Acidic residues" evidence="4">
    <location>
        <begin position="636"/>
        <end position="665"/>
    </location>
</feature>
<keyword evidence="5" id="KW-0812">Transmembrane</keyword>
<keyword evidence="9" id="KW-1185">Reference proteome</keyword>